<evidence type="ECO:0000259" key="1">
    <source>
        <dbReference type="Pfam" id="PF22936"/>
    </source>
</evidence>
<dbReference type="PANTHER" id="PTHR40628">
    <property type="entry name" value="CHROMO DOMAIN-CONTAINING PROTEIN"/>
    <property type="match status" value="1"/>
</dbReference>
<gene>
    <name evidence="2" type="ORF">PHMEG_00020366</name>
</gene>
<evidence type="ECO:0000313" key="3">
    <source>
        <dbReference type="Proteomes" id="UP000198211"/>
    </source>
</evidence>
<dbReference type="AlphaFoldDB" id="A0A225VQ82"/>
<protein>
    <submittedName>
        <fullName evidence="2">Gag Polyprotein</fullName>
    </submittedName>
</protein>
<feature type="domain" description="Retrovirus-related Pol polyprotein from transposon TNT 1-94-like beta-barrel" evidence="1">
    <location>
        <begin position="263"/>
        <end position="345"/>
    </location>
</feature>
<dbReference type="InterPro" id="IPR054722">
    <property type="entry name" value="PolX-like_BBD"/>
</dbReference>
<evidence type="ECO:0000313" key="2">
    <source>
        <dbReference type="EMBL" id="OWZ07264.1"/>
    </source>
</evidence>
<sequence>MLTDDLVVSVGVKRYAYQVLEYLDQTYEAKTWGNLVAMREKFISLKYKDGQEMTAHLYNRKTLADKLARQGKPVDDQEQVCQPLTSLPESWSHFKSVYFTQDRPLPRATMEGNVMAEFSRRQAQMAPLLKNGRPRCFENEVYMRTEAYLQRARVTSIRDARSPIDRCHTHCSRVMDKHASIVAKEGTRNKFVGSAFATSKNVVFLRNSKSPPGTQQQPWRLSADNAADVTEQLSPALRGEVSGLSAVAGYAAKSSADSDFVPWVIDSRCTQHMTSERSLFEMFEAAPGRKVLVATATMTPVEGVGIVLLAVQMNDSHNERVRLHKVLYVPTLEMNLLSVYEAAQGGAKFDFHTRPGFVIMSLDHRHVTCCVTNKLYVLHSA</sequence>
<dbReference type="EMBL" id="NBNE01003608">
    <property type="protein sequence ID" value="OWZ07264.1"/>
    <property type="molecule type" value="Genomic_DNA"/>
</dbReference>
<dbReference type="Proteomes" id="UP000198211">
    <property type="component" value="Unassembled WGS sequence"/>
</dbReference>
<proteinExistence type="predicted"/>
<keyword evidence="3" id="KW-1185">Reference proteome</keyword>
<dbReference type="PANTHER" id="PTHR40628:SF1">
    <property type="entry name" value="CHROMO DOMAIN-CONTAINING PROTEIN"/>
    <property type="match status" value="1"/>
</dbReference>
<dbReference type="Pfam" id="PF22936">
    <property type="entry name" value="Pol_BBD"/>
    <property type="match status" value="1"/>
</dbReference>
<accession>A0A225VQ82</accession>
<reference evidence="3" key="1">
    <citation type="submission" date="2017-03" db="EMBL/GenBank/DDBJ databases">
        <title>Phytopthora megakarya and P. palmivora, two closely related causual agents of cacao black pod achieved similar genome size and gene model numbers by different mechanisms.</title>
        <authorList>
            <person name="Ali S."/>
            <person name="Shao J."/>
            <person name="Larry D.J."/>
            <person name="Kronmiller B."/>
            <person name="Shen D."/>
            <person name="Strem M.D."/>
            <person name="Melnick R.L."/>
            <person name="Guiltinan M.J."/>
            <person name="Tyler B.M."/>
            <person name="Meinhardt L.W."/>
            <person name="Bailey B.A."/>
        </authorList>
    </citation>
    <scope>NUCLEOTIDE SEQUENCE [LARGE SCALE GENOMIC DNA]</scope>
    <source>
        <strain evidence="3">zdho120</strain>
    </source>
</reference>
<dbReference type="OrthoDB" id="422839at2759"/>
<name>A0A225VQ82_9STRA</name>
<organism evidence="2 3">
    <name type="scientific">Phytophthora megakarya</name>
    <dbReference type="NCBI Taxonomy" id="4795"/>
    <lineage>
        <taxon>Eukaryota</taxon>
        <taxon>Sar</taxon>
        <taxon>Stramenopiles</taxon>
        <taxon>Oomycota</taxon>
        <taxon>Peronosporomycetes</taxon>
        <taxon>Peronosporales</taxon>
        <taxon>Peronosporaceae</taxon>
        <taxon>Phytophthora</taxon>
    </lineage>
</organism>
<comment type="caution">
    <text evidence="2">The sequence shown here is derived from an EMBL/GenBank/DDBJ whole genome shotgun (WGS) entry which is preliminary data.</text>
</comment>
<dbReference type="Pfam" id="PF14223">
    <property type="entry name" value="Retrotran_gag_2"/>
    <property type="match status" value="1"/>
</dbReference>